<dbReference type="EMBL" id="CP002418">
    <property type="protein sequence ID" value="ADU44950.1"/>
    <property type="molecule type" value="Genomic_DNA"/>
</dbReference>
<dbReference type="Proteomes" id="UP000001402">
    <property type="component" value="Chromosome"/>
</dbReference>
<dbReference type="Gene3D" id="3.30.300.30">
    <property type="match status" value="1"/>
</dbReference>
<dbReference type="Gene3D" id="3.40.50.12780">
    <property type="entry name" value="N-terminal domain of ligase-like"/>
    <property type="match status" value="1"/>
</dbReference>
<evidence type="ECO:0000259" key="2">
    <source>
        <dbReference type="Pfam" id="PF13193"/>
    </source>
</evidence>
<evidence type="ECO:0000313" key="4">
    <source>
        <dbReference type="Proteomes" id="UP000001402"/>
    </source>
</evidence>
<sequence>MLASEMIRRGAVYHGPKTAVMFGDQRMTFTEVDLLSNRIANVFIDTFKLDVGSRVGMLLNNSIYTLPIDFGFVKSRLSRVPLNSRLSLVEQQQMLEGAGVNILIHGTDLTERARELAQAMQGLKLISIGSADVDDLLQLAKAQSDAPPARRCEPDDIVITIFTSGTTGKLKAVEHTQASWAAMATNVLINMEVGEGEVMLHAASMIHASGCFIVPYWLRGGVAAVLPGFTPASYLDAVERWRPTALNLVPTMIGMLLDHPGIEQADFSSVNSIIYGASPMPRPVMQRALKLWGPRFAQYYGQSEAPIFITHLTKADHVGPNAEQRLGSCGRPSIDCEVKLVDEAGEEVAPGEAGDRAAHAVRDEGLLQRTGAERADVSAGRLAAHPRRRPLRRGRLSVSGRPHLRHDRVRRLQRLSARGRGRAGGASGGARALRQGASAEETELIAFARERVASYKVPKQVRFIDEVPKSPVGKLLRRAVRDPFWQGRERKI</sequence>
<dbReference type="InterPro" id="IPR042099">
    <property type="entry name" value="ANL_N_sf"/>
</dbReference>
<dbReference type="PANTHER" id="PTHR43767">
    <property type="entry name" value="LONG-CHAIN-FATTY-ACID--COA LIGASE"/>
    <property type="match status" value="1"/>
</dbReference>
<dbReference type="PANTHER" id="PTHR43767:SF7">
    <property type="entry name" value="MEDIUM_LONG-CHAIN-FATTY-ACID--COA LIGASE FADD8"/>
    <property type="match status" value="1"/>
</dbReference>
<feature type="domain" description="AMP-binding enzyme C-terminal" evidence="2">
    <location>
        <begin position="434"/>
        <end position="474"/>
    </location>
</feature>
<proteinExistence type="predicted"/>
<evidence type="ECO:0000259" key="1">
    <source>
        <dbReference type="Pfam" id="PF00501"/>
    </source>
</evidence>
<accession>E6VC15</accession>
<feature type="domain" description="AMP-dependent synthetase/ligase" evidence="1">
    <location>
        <begin position="13"/>
        <end position="354"/>
    </location>
</feature>
<organism evidence="3 4">
    <name type="scientific">Rhodopseudomonas palustris (strain DX-1)</name>
    <dbReference type="NCBI Taxonomy" id="652103"/>
    <lineage>
        <taxon>Bacteria</taxon>
        <taxon>Pseudomonadati</taxon>
        <taxon>Pseudomonadota</taxon>
        <taxon>Alphaproteobacteria</taxon>
        <taxon>Hyphomicrobiales</taxon>
        <taxon>Nitrobacteraceae</taxon>
        <taxon>Rhodopseudomonas</taxon>
    </lineage>
</organism>
<name>E6VC15_RHOPX</name>
<dbReference type="Pfam" id="PF00501">
    <property type="entry name" value="AMP-binding"/>
    <property type="match status" value="1"/>
</dbReference>
<dbReference type="Pfam" id="PF13193">
    <property type="entry name" value="AMP-binding_C"/>
    <property type="match status" value="1"/>
</dbReference>
<dbReference type="AlphaFoldDB" id="E6VC15"/>
<keyword evidence="3" id="KW-0436">Ligase</keyword>
<dbReference type="InterPro" id="IPR025110">
    <property type="entry name" value="AMP-bd_C"/>
</dbReference>
<dbReference type="InterPro" id="IPR000873">
    <property type="entry name" value="AMP-dep_synth/lig_dom"/>
</dbReference>
<dbReference type="HOGENOM" id="CLU_000022_59_0_5"/>
<dbReference type="GO" id="GO:0016878">
    <property type="term" value="F:acid-thiol ligase activity"/>
    <property type="evidence" value="ECO:0007669"/>
    <property type="project" value="UniProtKB-ARBA"/>
</dbReference>
<evidence type="ECO:0000313" key="3">
    <source>
        <dbReference type="EMBL" id="ADU44950.1"/>
    </source>
</evidence>
<dbReference type="STRING" id="652103.Rpdx1_3379"/>
<protein>
    <submittedName>
        <fullName evidence="3">AMP-dependent synthetase and ligase</fullName>
    </submittedName>
</protein>
<gene>
    <name evidence="3" type="ordered locus">Rpdx1_3379</name>
</gene>
<dbReference type="KEGG" id="rpx:Rpdx1_3379"/>
<dbReference type="InterPro" id="IPR045851">
    <property type="entry name" value="AMP-bd_C_sf"/>
</dbReference>
<reference evidence="3" key="1">
    <citation type="submission" date="2010-12" db="EMBL/GenBank/DDBJ databases">
        <title>Complete sequence of Rhodopseudomonas palustris DX-1.</title>
        <authorList>
            <consortium name="US DOE Joint Genome Institute"/>
            <person name="Lucas S."/>
            <person name="Copeland A."/>
            <person name="Lapidus A."/>
            <person name="Cheng J.-F."/>
            <person name="Goodwin L."/>
            <person name="Pitluck S."/>
            <person name="Misra M."/>
            <person name="Chertkov O."/>
            <person name="Detter J.C."/>
            <person name="Han C."/>
            <person name="Tapia R."/>
            <person name="Land M."/>
            <person name="Hauser L."/>
            <person name="Kyrpides N."/>
            <person name="Ivanova N."/>
            <person name="Ovchinnikova G."/>
            <person name="Logan B."/>
            <person name="Oda Y."/>
            <person name="Harwood C."/>
            <person name="Woyke T."/>
        </authorList>
    </citation>
    <scope>NUCLEOTIDE SEQUENCE [LARGE SCALE GENOMIC DNA]</scope>
    <source>
        <strain evidence="3">DX-1</strain>
    </source>
</reference>
<dbReference type="eggNOG" id="COG0318">
    <property type="taxonomic scope" value="Bacteria"/>
</dbReference>
<dbReference type="InterPro" id="IPR050237">
    <property type="entry name" value="ATP-dep_AMP-bd_enzyme"/>
</dbReference>
<dbReference type="SUPFAM" id="SSF56801">
    <property type="entry name" value="Acetyl-CoA synthetase-like"/>
    <property type="match status" value="2"/>
</dbReference>